<dbReference type="InterPro" id="IPR000064">
    <property type="entry name" value="NLP_P60_dom"/>
</dbReference>
<dbReference type="OrthoDB" id="6058745at2"/>
<evidence type="ECO:0000259" key="5">
    <source>
        <dbReference type="PROSITE" id="PS51935"/>
    </source>
</evidence>
<gene>
    <name evidence="6" type="ORF">DU000_03120</name>
</gene>
<evidence type="ECO:0000256" key="2">
    <source>
        <dbReference type="ARBA" id="ARBA00022670"/>
    </source>
</evidence>
<evidence type="ECO:0000313" key="6">
    <source>
        <dbReference type="EMBL" id="RCS59713.1"/>
    </source>
</evidence>
<keyword evidence="3 6" id="KW-0378">Hydrolase</keyword>
<comment type="caution">
    <text evidence="6">The sequence shown here is derived from an EMBL/GenBank/DDBJ whole genome shotgun (WGS) entry which is preliminary data.</text>
</comment>
<name>A0A368L7T4_9BURK</name>
<dbReference type="SUPFAM" id="SSF54001">
    <property type="entry name" value="Cysteine proteinases"/>
    <property type="match status" value="1"/>
</dbReference>
<dbReference type="EMBL" id="QPGB01000001">
    <property type="protein sequence ID" value="RCS59713.1"/>
    <property type="molecule type" value="Genomic_DNA"/>
</dbReference>
<keyword evidence="4" id="KW-0788">Thiol protease</keyword>
<evidence type="ECO:0000256" key="4">
    <source>
        <dbReference type="ARBA" id="ARBA00022807"/>
    </source>
</evidence>
<dbReference type="GO" id="GO:0006508">
    <property type="term" value="P:proteolysis"/>
    <property type="evidence" value="ECO:0007669"/>
    <property type="project" value="UniProtKB-KW"/>
</dbReference>
<organism evidence="6 7">
    <name type="scientific">Parvibium lacunae</name>
    <dbReference type="NCBI Taxonomy" id="1888893"/>
    <lineage>
        <taxon>Bacteria</taxon>
        <taxon>Pseudomonadati</taxon>
        <taxon>Pseudomonadota</taxon>
        <taxon>Betaproteobacteria</taxon>
        <taxon>Burkholderiales</taxon>
        <taxon>Alcaligenaceae</taxon>
        <taxon>Parvibium</taxon>
    </lineage>
</organism>
<sequence>MTDRENILAIARGWLGTPWHHQARCKGAGVDCAQFLLAVYAEAGLIKAFEPDDYSQDWMLHSDQPLFVEVLKRYATPVDFGLPGDVAMFTVGRQPAHAAIVVDWPTIIHAYRAEGIVTESRADTGPLANKFAGFYRLNQFVSGAACGVR</sequence>
<dbReference type="Gene3D" id="3.90.1720.10">
    <property type="entry name" value="endopeptidase domain like (from Nostoc punctiforme)"/>
    <property type="match status" value="1"/>
</dbReference>
<evidence type="ECO:0000313" key="7">
    <source>
        <dbReference type="Proteomes" id="UP000252357"/>
    </source>
</evidence>
<feature type="domain" description="NlpC/P60" evidence="5">
    <location>
        <begin position="1"/>
        <end position="138"/>
    </location>
</feature>
<dbReference type="InterPro" id="IPR038765">
    <property type="entry name" value="Papain-like_cys_pep_sf"/>
</dbReference>
<dbReference type="Pfam" id="PF00877">
    <property type="entry name" value="NLPC_P60"/>
    <property type="match status" value="1"/>
</dbReference>
<dbReference type="RefSeq" id="WP_114401860.1">
    <property type="nucleotide sequence ID" value="NZ_QPGB01000001.1"/>
</dbReference>
<dbReference type="GO" id="GO:0008234">
    <property type="term" value="F:cysteine-type peptidase activity"/>
    <property type="evidence" value="ECO:0007669"/>
    <property type="project" value="UniProtKB-KW"/>
</dbReference>
<protein>
    <submittedName>
        <fullName evidence="6">Hydrolase</fullName>
    </submittedName>
</protein>
<dbReference type="AlphaFoldDB" id="A0A368L7T4"/>
<dbReference type="Proteomes" id="UP000252357">
    <property type="component" value="Unassembled WGS sequence"/>
</dbReference>
<evidence type="ECO:0000256" key="1">
    <source>
        <dbReference type="ARBA" id="ARBA00007074"/>
    </source>
</evidence>
<evidence type="ECO:0000256" key="3">
    <source>
        <dbReference type="ARBA" id="ARBA00022801"/>
    </source>
</evidence>
<keyword evidence="2" id="KW-0645">Protease</keyword>
<proteinExistence type="inferred from homology"/>
<dbReference type="PROSITE" id="PS51935">
    <property type="entry name" value="NLPC_P60"/>
    <property type="match status" value="1"/>
</dbReference>
<comment type="similarity">
    <text evidence="1">Belongs to the peptidase C40 family.</text>
</comment>
<keyword evidence="7" id="KW-1185">Reference proteome</keyword>
<accession>A0A368L7T4</accession>
<reference evidence="6 7" key="1">
    <citation type="journal article" date="2018" name="Int. J. Syst. Evol. Microbiol.">
        <title>Parvibium lacunae gen. nov., sp. nov., a new member of the family Alcaligenaceae isolated from a freshwater pond.</title>
        <authorList>
            <person name="Chen W.M."/>
            <person name="Xie P.B."/>
            <person name="Hsu M.Y."/>
            <person name="Sheu S.Y."/>
        </authorList>
    </citation>
    <scope>NUCLEOTIDE SEQUENCE [LARGE SCALE GENOMIC DNA]</scope>
    <source>
        <strain evidence="6 7">KMB9</strain>
    </source>
</reference>